<dbReference type="InterPro" id="IPR032675">
    <property type="entry name" value="LRR_dom_sf"/>
</dbReference>
<comment type="caution">
    <text evidence="5">The sequence shown here is derived from an EMBL/GenBank/DDBJ whole genome shotgun (WGS) entry which is preliminary data.</text>
</comment>
<dbReference type="Proteomes" id="UP000436088">
    <property type="component" value="Unassembled WGS sequence"/>
</dbReference>
<keyword evidence="6" id="KW-1185">Reference proteome</keyword>
<evidence type="ECO:0000256" key="2">
    <source>
        <dbReference type="ARBA" id="ARBA00022614"/>
    </source>
</evidence>
<evidence type="ECO:0000313" key="5">
    <source>
        <dbReference type="EMBL" id="KAE8679327.1"/>
    </source>
</evidence>
<keyword evidence="3" id="KW-0677">Repeat</keyword>
<gene>
    <name evidence="5" type="ORF">F3Y22_tig00111402pilonHSYRG01214</name>
</gene>
<keyword evidence="2" id="KW-0433">Leucine-rich repeat</keyword>
<evidence type="ECO:0000256" key="3">
    <source>
        <dbReference type="ARBA" id="ARBA00022737"/>
    </source>
</evidence>
<protein>
    <submittedName>
        <fullName evidence="5">Uncharacterized protein</fullName>
    </submittedName>
</protein>
<dbReference type="Pfam" id="PF13855">
    <property type="entry name" value="LRR_8"/>
    <property type="match status" value="1"/>
</dbReference>
<keyword evidence="4" id="KW-0675">Receptor</keyword>
<dbReference type="EMBL" id="VEPZ02001331">
    <property type="protein sequence ID" value="KAE8679327.1"/>
    <property type="molecule type" value="Genomic_DNA"/>
</dbReference>
<reference evidence="5" key="1">
    <citation type="submission" date="2019-09" db="EMBL/GenBank/DDBJ databases">
        <title>Draft genome information of white flower Hibiscus syriacus.</title>
        <authorList>
            <person name="Kim Y.-M."/>
        </authorList>
    </citation>
    <scope>NUCLEOTIDE SEQUENCE [LARGE SCALE GENOMIC DNA]</scope>
    <source>
        <strain evidence="5">YM2019G1</strain>
    </source>
</reference>
<organism evidence="5 6">
    <name type="scientific">Hibiscus syriacus</name>
    <name type="common">Rose of Sharon</name>
    <dbReference type="NCBI Taxonomy" id="106335"/>
    <lineage>
        <taxon>Eukaryota</taxon>
        <taxon>Viridiplantae</taxon>
        <taxon>Streptophyta</taxon>
        <taxon>Embryophyta</taxon>
        <taxon>Tracheophyta</taxon>
        <taxon>Spermatophyta</taxon>
        <taxon>Magnoliopsida</taxon>
        <taxon>eudicotyledons</taxon>
        <taxon>Gunneridae</taxon>
        <taxon>Pentapetalae</taxon>
        <taxon>rosids</taxon>
        <taxon>malvids</taxon>
        <taxon>Malvales</taxon>
        <taxon>Malvaceae</taxon>
        <taxon>Malvoideae</taxon>
        <taxon>Hibiscus</taxon>
    </lineage>
</organism>
<evidence type="ECO:0000256" key="1">
    <source>
        <dbReference type="ARBA" id="ARBA00009592"/>
    </source>
</evidence>
<dbReference type="PANTHER" id="PTHR48062">
    <property type="entry name" value="RECEPTOR-LIKE PROTEIN 14"/>
    <property type="match status" value="1"/>
</dbReference>
<proteinExistence type="inferred from homology"/>
<dbReference type="PANTHER" id="PTHR48062:SF21">
    <property type="entry name" value="RECEPTOR-LIKE PROTEIN 12"/>
    <property type="match status" value="1"/>
</dbReference>
<sequence>MVGRSGGPNVTLQIGSSYPHRGEIDVVKLEHVLHKFKGSSAWAKIAFQELRKEYENLKAKLEHYFQLKGEIPHQVNKFQNIFALNLSHNSLIGSISPAFSDLKQIESLDLSHNNLSGTIPPQLSYFSVAYNNLSGSTPVMIVIFSTFEESNYVGNPLLCGKPLLNNCSTSEPSPPSLPKGSTDDGLIDMTDFYESFVASYVVVHVQSDQAGHLVISGEPRELNNPWGVTPFKKVVSLPSRINPYETSVVVTLQGQLFMRAPFEPGVYKV</sequence>
<comment type="similarity">
    <text evidence="1">Belongs to the RLP family.</text>
</comment>
<dbReference type="InterPro" id="IPR051502">
    <property type="entry name" value="RLP_Defense_Trigger"/>
</dbReference>
<dbReference type="SUPFAM" id="SSF52058">
    <property type="entry name" value="L domain-like"/>
    <property type="match status" value="1"/>
</dbReference>
<accession>A0A6A2YKS9</accession>
<dbReference type="AlphaFoldDB" id="A0A6A2YKS9"/>
<evidence type="ECO:0000256" key="4">
    <source>
        <dbReference type="ARBA" id="ARBA00023170"/>
    </source>
</evidence>
<dbReference type="InterPro" id="IPR001611">
    <property type="entry name" value="Leu-rich_rpt"/>
</dbReference>
<evidence type="ECO:0000313" key="6">
    <source>
        <dbReference type="Proteomes" id="UP000436088"/>
    </source>
</evidence>
<dbReference type="Gene3D" id="3.80.10.10">
    <property type="entry name" value="Ribonuclease Inhibitor"/>
    <property type="match status" value="1"/>
</dbReference>
<name>A0A6A2YKS9_HIBSY</name>